<gene>
    <name evidence="2" type="ORF">LKD71_12700</name>
</gene>
<dbReference type="PANTHER" id="PTHR43649:SF12">
    <property type="entry name" value="DIACETYLCHITOBIOSE BINDING PROTEIN DASA"/>
    <property type="match status" value="1"/>
</dbReference>
<dbReference type="Gene3D" id="3.40.190.10">
    <property type="entry name" value="Periplasmic binding protein-like II"/>
    <property type="match status" value="2"/>
</dbReference>
<dbReference type="EMBL" id="JAJEPR010000024">
    <property type="protein sequence ID" value="MCC2190644.1"/>
    <property type="molecule type" value="Genomic_DNA"/>
</dbReference>
<evidence type="ECO:0000313" key="2">
    <source>
        <dbReference type="EMBL" id="MCC2190644.1"/>
    </source>
</evidence>
<comment type="caution">
    <text evidence="2">The sequence shown here is derived from an EMBL/GenBank/DDBJ whole genome shotgun (WGS) entry which is preliminary data.</text>
</comment>
<dbReference type="Proteomes" id="UP001197875">
    <property type="component" value="Unassembled WGS sequence"/>
</dbReference>
<dbReference type="InterPro" id="IPR050490">
    <property type="entry name" value="Bact_solute-bd_prot1"/>
</dbReference>
<name>A0AAE3DUE8_9FIRM</name>
<dbReference type="SUPFAM" id="SSF53850">
    <property type="entry name" value="Periplasmic binding protein-like II"/>
    <property type="match status" value="1"/>
</dbReference>
<keyword evidence="1" id="KW-0732">Signal</keyword>
<dbReference type="RefSeq" id="WP_227615692.1">
    <property type="nucleotide sequence ID" value="NZ_JAJEPR010000024.1"/>
</dbReference>
<dbReference type="PANTHER" id="PTHR43649">
    <property type="entry name" value="ARABINOSE-BINDING PROTEIN-RELATED"/>
    <property type="match status" value="1"/>
</dbReference>
<protein>
    <submittedName>
        <fullName evidence="2">Extracellular solute-binding protein</fullName>
    </submittedName>
</protein>
<feature type="chain" id="PRO_5042109038" evidence="1">
    <location>
        <begin position="28"/>
        <end position="547"/>
    </location>
</feature>
<proteinExistence type="predicted"/>
<organism evidence="2 3">
    <name type="scientific">Fusicatenibacter faecihominis</name>
    <dbReference type="NCBI Taxonomy" id="2881276"/>
    <lineage>
        <taxon>Bacteria</taxon>
        <taxon>Bacillati</taxon>
        <taxon>Bacillota</taxon>
        <taxon>Clostridia</taxon>
        <taxon>Lachnospirales</taxon>
        <taxon>Lachnospiraceae</taxon>
        <taxon>Fusicatenibacter</taxon>
    </lineage>
</organism>
<reference evidence="2 3" key="1">
    <citation type="submission" date="2021-10" db="EMBL/GenBank/DDBJ databases">
        <title>Anaerobic single-cell dispensing facilitates the cultivation of human gut bacteria.</title>
        <authorList>
            <person name="Afrizal A."/>
        </authorList>
    </citation>
    <scope>NUCLEOTIDE SEQUENCE [LARGE SCALE GENOMIC DNA]</scope>
    <source>
        <strain evidence="2 3">CLA-AA-H277</strain>
    </source>
</reference>
<accession>A0AAE3DUE8</accession>
<keyword evidence="3" id="KW-1185">Reference proteome</keyword>
<feature type="signal peptide" evidence="1">
    <location>
        <begin position="1"/>
        <end position="27"/>
    </location>
</feature>
<evidence type="ECO:0000313" key="3">
    <source>
        <dbReference type="Proteomes" id="UP001197875"/>
    </source>
</evidence>
<dbReference type="InterPro" id="IPR006059">
    <property type="entry name" value="SBP"/>
</dbReference>
<dbReference type="Pfam" id="PF01547">
    <property type="entry name" value="SBP_bac_1"/>
    <property type="match status" value="1"/>
</dbReference>
<dbReference type="AlphaFoldDB" id="A0AAE3DUE8"/>
<evidence type="ECO:0000256" key="1">
    <source>
        <dbReference type="SAM" id="SignalP"/>
    </source>
</evidence>
<sequence>MKNRNKKVIALLLVGAMTMGMGVSVSASEKISEEGVTLTVAGNKPSGLEDWTNLACIQEYKDRLGINLECDFTETDWPTQRTLLFAGNELPDLILNAGFSISDVNSYGSQGYLLDFNQYRDIMPNMVATFEEYPELESFLTTEDGHIYGMTQIRSDMTDRLMRTFIKRTWLENLGLEVPTTLDELYDVLVAFKEQDANGNGDATDEIPMLWDTYGGYQGAERTLLDAFGIYPAGWGDFTYILQADENNQVYLANTSDNYKEFLKFMKKLWDEGIIDQEAFTYDSSEQETAKAQEDRYGFFGCGSAPFVLTVTDISTDKDWVAVSGLSSEYNQDHGVSVLSPVVDGICLVASADTEHPEEIAKFVDYFFSEEGMMAGAIGYEGQGWDWNENEALGVKVPKWRCPDGYASAEEYRYKGSVLNNCLNMHESNLDRVALFEVPIETLDKDEVLTEFGWAALVAKAYRQDGITPKDAYPIVAYTNEETNRRVSLKNDVSTYLGQMRAEFITGQTDIDEGWDAYKETVNQMGMEELIQIEQAAYDRYLAVSAE</sequence>